<dbReference type="Gene3D" id="4.10.60.10">
    <property type="entry name" value="Zinc finger, CCHC-type"/>
    <property type="match status" value="1"/>
</dbReference>
<dbReference type="AlphaFoldDB" id="A0A8K0GGK6"/>
<dbReference type="GO" id="GO:0008270">
    <property type="term" value="F:zinc ion binding"/>
    <property type="evidence" value="ECO:0007669"/>
    <property type="project" value="UniProtKB-KW"/>
</dbReference>
<evidence type="ECO:0000256" key="2">
    <source>
        <dbReference type="SAM" id="MobiDB-lite"/>
    </source>
</evidence>
<evidence type="ECO:0000259" key="3">
    <source>
        <dbReference type="PROSITE" id="PS50158"/>
    </source>
</evidence>
<sequence>MDEKKAAEDELIRQLELSEPCRKKLENGKIIHLETKSSIKTMEEVTLDTEEKENMEQMYVTLQTLGEGMVKKRKPSFAITTKLNIDTMILMKMLECIFHKAETSIIILVTRKTQAELEEESKTDRDSPNTWRVQTRRKTKNKRVLEIKPNVAEGNTSASVLRQIKQAINVGQIGVEIESIQKTRQGNLKVFTKAIKEDANRIFRESINGILKGKAQEIAKSNHSRVLDETVTKEEIKLAIKETLSKRLKDEEYRVYTSKPNSRENGQVATVRIEIKEANKLISREKMKVGWTNCRIPEIITPTRCYKCHKYGHQARNCDVEVEPMIERNKKCLKCWQEGHAAGECKNNPYCYECNQNGHQAGTKGCELYIYVNSDKHGRSQKDRMRNFPSALLVTQPLNQSAHSEQAVLHFKWIHRNKRHYPGLWSTVRSMAIRIWTNSLDFGLNRNPVLGTTKQKWVLRRENYGTYNNLLNELRIEDAQQFKNFIGMLAVDLEELLSKVGTRIKKQDTHFQFHLENVWCTDRPCVGVAPNFHYKNIPLTGREVICSHNAENETNYPVEPDETP</sequence>
<dbReference type="OrthoDB" id="6779481at2759"/>
<dbReference type="InterPro" id="IPR036875">
    <property type="entry name" value="Znf_CCHC_sf"/>
</dbReference>
<comment type="caution">
    <text evidence="4">The sequence shown here is derived from an EMBL/GenBank/DDBJ whole genome shotgun (WGS) entry which is preliminary data.</text>
</comment>
<evidence type="ECO:0000313" key="5">
    <source>
        <dbReference type="Proteomes" id="UP000801492"/>
    </source>
</evidence>
<keyword evidence="5" id="KW-1185">Reference proteome</keyword>
<evidence type="ECO:0000313" key="4">
    <source>
        <dbReference type="EMBL" id="KAF2903870.1"/>
    </source>
</evidence>
<feature type="domain" description="CCHC-type" evidence="3">
    <location>
        <begin position="304"/>
        <end position="318"/>
    </location>
</feature>
<dbReference type="SMART" id="SM00343">
    <property type="entry name" value="ZnF_C2HC"/>
    <property type="match status" value="3"/>
</dbReference>
<proteinExistence type="predicted"/>
<dbReference type="InterPro" id="IPR001878">
    <property type="entry name" value="Znf_CCHC"/>
</dbReference>
<dbReference type="Proteomes" id="UP000801492">
    <property type="component" value="Unassembled WGS sequence"/>
</dbReference>
<accession>A0A8K0GGK6</accession>
<organism evidence="4 5">
    <name type="scientific">Ignelater luminosus</name>
    <name type="common">Cucubano</name>
    <name type="synonym">Pyrophorus luminosus</name>
    <dbReference type="NCBI Taxonomy" id="2038154"/>
    <lineage>
        <taxon>Eukaryota</taxon>
        <taxon>Metazoa</taxon>
        <taxon>Ecdysozoa</taxon>
        <taxon>Arthropoda</taxon>
        <taxon>Hexapoda</taxon>
        <taxon>Insecta</taxon>
        <taxon>Pterygota</taxon>
        <taxon>Neoptera</taxon>
        <taxon>Endopterygota</taxon>
        <taxon>Coleoptera</taxon>
        <taxon>Polyphaga</taxon>
        <taxon>Elateriformia</taxon>
        <taxon>Elateroidea</taxon>
        <taxon>Elateridae</taxon>
        <taxon>Agrypninae</taxon>
        <taxon>Pyrophorini</taxon>
        <taxon>Ignelater</taxon>
    </lineage>
</organism>
<gene>
    <name evidence="4" type="ORF">ILUMI_02306</name>
</gene>
<dbReference type="EMBL" id="VTPC01000916">
    <property type="protein sequence ID" value="KAF2903870.1"/>
    <property type="molecule type" value="Genomic_DNA"/>
</dbReference>
<name>A0A8K0GGK6_IGNLU</name>
<reference evidence="4" key="1">
    <citation type="submission" date="2019-08" db="EMBL/GenBank/DDBJ databases">
        <title>The genome of the North American firefly Photinus pyralis.</title>
        <authorList>
            <consortium name="Photinus pyralis genome working group"/>
            <person name="Fallon T.R."/>
            <person name="Sander Lower S.E."/>
            <person name="Weng J.-K."/>
        </authorList>
    </citation>
    <scope>NUCLEOTIDE SEQUENCE</scope>
    <source>
        <strain evidence="4">TRF0915ILg1</strain>
        <tissue evidence="4">Whole body</tissue>
    </source>
</reference>
<keyword evidence="1" id="KW-0862">Zinc</keyword>
<dbReference type="SUPFAM" id="SSF57756">
    <property type="entry name" value="Retrovirus zinc finger-like domains"/>
    <property type="match status" value="1"/>
</dbReference>
<protein>
    <recommendedName>
        <fullName evidence="3">CCHC-type domain-containing protein</fullName>
    </recommendedName>
</protein>
<feature type="region of interest" description="Disordered" evidence="2">
    <location>
        <begin position="117"/>
        <end position="137"/>
    </location>
</feature>
<keyword evidence="1" id="KW-0479">Metal-binding</keyword>
<keyword evidence="1" id="KW-0863">Zinc-finger</keyword>
<feature type="domain" description="CCHC-type" evidence="3">
    <location>
        <begin position="331"/>
        <end position="347"/>
    </location>
</feature>
<evidence type="ECO:0000256" key="1">
    <source>
        <dbReference type="PROSITE-ProRule" id="PRU00047"/>
    </source>
</evidence>
<dbReference type="PROSITE" id="PS50158">
    <property type="entry name" value="ZF_CCHC"/>
    <property type="match status" value="2"/>
</dbReference>
<dbReference type="GO" id="GO:0003676">
    <property type="term" value="F:nucleic acid binding"/>
    <property type="evidence" value="ECO:0007669"/>
    <property type="project" value="InterPro"/>
</dbReference>